<dbReference type="EMBL" id="JAVRIF010000002">
    <property type="protein sequence ID" value="MDT0603018.1"/>
    <property type="molecule type" value="Genomic_DNA"/>
</dbReference>
<organism evidence="3 4">
    <name type="scientific">Thalassotalea castellviae</name>
    <dbReference type="NCBI Taxonomy" id="3075612"/>
    <lineage>
        <taxon>Bacteria</taxon>
        <taxon>Pseudomonadati</taxon>
        <taxon>Pseudomonadota</taxon>
        <taxon>Gammaproteobacteria</taxon>
        <taxon>Alteromonadales</taxon>
        <taxon>Colwelliaceae</taxon>
        <taxon>Thalassotalea</taxon>
    </lineage>
</organism>
<protein>
    <submittedName>
        <fullName evidence="3">CBS domain-containing protein</fullName>
    </submittedName>
</protein>
<comment type="caution">
    <text evidence="3">The sequence shown here is derived from an EMBL/GenBank/DDBJ whole genome shotgun (WGS) entry which is preliminary data.</text>
</comment>
<gene>
    <name evidence="3" type="ORF">RM573_05380</name>
</gene>
<evidence type="ECO:0000313" key="4">
    <source>
        <dbReference type="Proteomes" id="UP001266357"/>
    </source>
</evidence>
<dbReference type="Gene3D" id="3.10.580.10">
    <property type="entry name" value="CBS-domain"/>
    <property type="match status" value="1"/>
</dbReference>
<dbReference type="InterPro" id="IPR000644">
    <property type="entry name" value="CBS_dom"/>
</dbReference>
<keyword evidence="4" id="KW-1185">Reference proteome</keyword>
<reference evidence="3 4" key="1">
    <citation type="submission" date="2023-09" db="EMBL/GenBank/DDBJ databases">
        <authorList>
            <person name="Rey-Velasco X."/>
        </authorList>
    </citation>
    <scope>NUCLEOTIDE SEQUENCE [LARGE SCALE GENOMIC DNA]</scope>
    <source>
        <strain evidence="3 4">W431</strain>
    </source>
</reference>
<proteinExistence type="predicted"/>
<feature type="domain" description="CBS" evidence="2">
    <location>
        <begin position="108"/>
        <end position="173"/>
    </location>
</feature>
<evidence type="ECO:0000259" key="2">
    <source>
        <dbReference type="PROSITE" id="PS51371"/>
    </source>
</evidence>
<name>A0ABU2ZZH8_9GAMM</name>
<dbReference type="SUPFAM" id="SSF54631">
    <property type="entry name" value="CBS-domain pair"/>
    <property type="match status" value="1"/>
</dbReference>
<dbReference type="PROSITE" id="PS51371">
    <property type="entry name" value="CBS"/>
    <property type="match status" value="1"/>
</dbReference>
<evidence type="ECO:0000256" key="1">
    <source>
        <dbReference type="PROSITE-ProRule" id="PRU00703"/>
    </source>
</evidence>
<dbReference type="Pfam" id="PF00571">
    <property type="entry name" value="CBS"/>
    <property type="match status" value="2"/>
</dbReference>
<sequence length="187" mass="21131">MKKLPLVNLTAVDNILSPNYNENINLSSSAMSVFTDFKYQKAQVIEADTTATQALQLMQKSHVRMKVAISNEEDFLGIISTNEISEQNIIARLSKGIHRDDILVKDLMIPKFQLHAFELNDLVNATVGDIVTTLGNYKLRHCVVLDKYNHHIRGVISSSDIARKLQMNAGNDNEFSFNTIYEEAYIQ</sequence>
<keyword evidence="1" id="KW-0129">CBS domain</keyword>
<accession>A0ABU2ZZH8</accession>
<dbReference type="RefSeq" id="WP_311578351.1">
    <property type="nucleotide sequence ID" value="NZ_JAVRIF010000002.1"/>
</dbReference>
<dbReference type="Proteomes" id="UP001266357">
    <property type="component" value="Unassembled WGS sequence"/>
</dbReference>
<dbReference type="InterPro" id="IPR046342">
    <property type="entry name" value="CBS_dom_sf"/>
</dbReference>
<evidence type="ECO:0000313" key="3">
    <source>
        <dbReference type="EMBL" id="MDT0603018.1"/>
    </source>
</evidence>